<protein>
    <recommendedName>
        <fullName evidence="3">ABC transporter ATP-binding protein</fullName>
    </recommendedName>
</protein>
<dbReference type="EMBL" id="CP027059">
    <property type="protein sequence ID" value="UQZ86442.1"/>
    <property type="molecule type" value="Genomic_DNA"/>
</dbReference>
<accession>A0ABY4RVW5</accession>
<gene>
    <name evidence="1" type="ORF">SK3146_05735</name>
</gene>
<evidence type="ECO:0000313" key="1">
    <source>
        <dbReference type="EMBL" id="UQZ86442.1"/>
    </source>
</evidence>
<keyword evidence="2" id="KW-1185">Reference proteome</keyword>
<evidence type="ECO:0000313" key="2">
    <source>
        <dbReference type="Proteomes" id="UP001057134"/>
    </source>
</evidence>
<proteinExistence type="predicted"/>
<dbReference type="Proteomes" id="UP001057134">
    <property type="component" value="Chromosome"/>
</dbReference>
<reference evidence="1" key="1">
    <citation type="submission" date="2018-02" db="EMBL/GenBank/DDBJ databases">
        <authorList>
            <person name="Kim S.-K."/>
            <person name="Jung H.-I."/>
            <person name="Lee S.-W."/>
        </authorList>
    </citation>
    <scope>NUCLEOTIDE SEQUENCE</scope>
    <source>
        <strain evidence="1">SK3146</strain>
    </source>
</reference>
<organism evidence="1 2">
    <name type="scientific">Paenibacillus konkukensis</name>
    <dbReference type="NCBI Taxonomy" id="2020716"/>
    <lineage>
        <taxon>Bacteria</taxon>
        <taxon>Bacillati</taxon>
        <taxon>Bacillota</taxon>
        <taxon>Bacilli</taxon>
        <taxon>Bacillales</taxon>
        <taxon>Paenibacillaceae</taxon>
        <taxon>Paenibacillus</taxon>
    </lineage>
</organism>
<sequence length="81" mass="8899">MVTHNSELAEEYSDRIIRFLDGEIQSDNNSVIEAEVAEVSTQSSKTQKSEIAAAQKDSDKDVLLGIPFTDEKAKEEGIINA</sequence>
<name>A0ABY4RVW5_9BACL</name>
<evidence type="ECO:0008006" key="3">
    <source>
        <dbReference type="Google" id="ProtNLM"/>
    </source>
</evidence>
<reference evidence="1" key="2">
    <citation type="journal article" date="2021" name="J Anim Sci Technol">
        <title>Complete genome sequence of Paenibacillus konkukensis sp. nov. SK3146 as a potential probiotic strain.</title>
        <authorList>
            <person name="Jung H.I."/>
            <person name="Park S."/>
            <person name="Niu K.M."/>
            <person name="Lee S.W."/>
            <person name="Kothari D."/>
            <person name="Yi K.J."/>
            <person name="Kim S.K."/>
        </authorList>
    </citation>
    <scope>NUCLEOTIDE SEQUENCE</scope>
    <source>
        <strain evidence="1">SK3146</strain>
    </source>
</reference>